<dbReference type="OrthoDB" id="9803111at2"/>
<reference evidence="4 5" key="1">
    <citation type="submission" date="2016-09" db="EMBL/GenBank/DDBJ databases">
        <authorList>
            <person name="Capua I."/>
            <person name="De Benedictis P."/>
            <person name="Joannis T."/>
            <person name="Lombin L.H."/>
            <person name="Cattoli G."/>
        </authorList>
    </citation>
    <scope>NUCLEOTIDE SEQUENCE [LARGE SCALE GENOMIC DNA]</scope>
    <source>
        <strain evidence="4 5">A7P-90m</strain>
    </source>
</reference>
<sequence length="656" mass="73621">MFQAFLRSLDNKASGIAKILVPSWVIMNIDIFWSLLGILSSYLLRFNFTIPVSASENLTRAILLYLVIRMIAFFVLGTDKMYIRYTGVKDLMRIVCAVLVGNVSFVLINVASFYSSGFYLVPMSVVFIDFFITSYLLIAFRIFARHFMSSIRSGGESKRVVNVLLYGREHFTVSLKRALDSDIDSPLKVIGFMHHSSKAYRKTIEGLNIFDISELDNLITAYNVKQLIFADKDIPAEQKNVVVQKCLNRGVKVKSIRNFVELTTNNPVLPRLDEIKIEDLLERDPIHLDVHTISSSLKGKTILVTGAAGSIGGEIVRQVLSFKPAKLILLDQAETPIYFIELELLGKYPELKSQLEVIVGDITDSTRMHRLFDSQKIDIVFHAAAYKHVPLMENNPKEAIKNNVFGTKELADLAVEFGVEKFVMISTDKAVNPTNIMGATKRMAEIYIQSLDGISRTQFITTRFGNVLGSNGSVIPLFKKQIDQGGPLTVTHPDVTRFFMTIPEACQLVLEASVMGHGGEIFIFDMGKSVKIIDLAKNMIRLSGFKVGIDIPIIYTGLRPGEKLYEELLNTGENTLPTYHPKIMKASVIKMNHKLITGHLNDLMAKMRADADSFTLVSKMKMIVPEYISQNSVYSILDKEKVDTNPLITERAIFSK</sequence>
<dbReference type="InterPro" id="IPR036291">
    <property type="entry name" value="NAD(P)-bd_dom_sf"/>
</dbReference>
<evidence type="ECO:0000313" key="5">
    <source>
        <dbReference type="Proteomes" id="UP000199452"/>
    </source>
</evidence>
<feature type="transmembrane region" description="Helical" evidence="2">
    <location>
        <begin position="62"/>
        <end position="82"/>
    </location>
</feature>
<dbReference type="CDD" id="cd05237">
    <property type="entry name" value="UDP_invert_4-6DH_SDR_e"/>
    <property type="match status" value="1"/>
</dbReference>
<keyword evidence="2" id="KW-1133">Transmembrane helix</keyword>
<accession>A0A1G6NRE7</accession>
<dbReference type="InterPro" id="IPR051203">
    <property type="entry name" value="Polysaccharide_Synthase-Rel"/>
</dbReference>
<dbReference type="Pfam" id="PF02719">
    <property type="entry name" value="Polysacc_synt_2"/>
    <property type="match status" value="1"/>
</dbReference>
<name>A0A1G6NRE7_9BACT</name>
<feature type="transmembrane region" description="Helical" evidence="2">
    <location>
        <begin position="21"/>
        <end position="42"/>
    </location>
</feature>
<evidence type="ECO:0000256" key="2">
    <source>
        <dbReference type="SAM" id="Phobius"/>
    </source>
</evidence>
<gene>
    <name evidence="4" type="ORF">SAMN05216323_104518</name>
</gene>
<protein>
    <submittedName>
        <fullName evidence="4">NDP-sugar epimerase, includes UDP-GlcNAc-inverting 4,6-dehydratase FlaA1 and capsular polysaccharide biosynthesis protein EpsC</fullName>
    </submittedName>
</protein>
<keyword evidence="2" id="KW-0472">Membrane</keyword>
<keyword evidence="2" id="KW-0812">Transmembrane</keyword>
<dbReference type="Proteomes" id="UP000199452">
    <property type="component" value="Unassembled WGS sequence"/>
</dbReference>
<proteinExistence type="inferred from homology"/>
<comment type="similarity">
    <text evidence="1">Belongs to the polysaccharide synthase family.</text>
</comment>
<dbReference type="PANTHER" id="PTHR43318">
    <property type="entry name" value="UDP-N-ACETYLGLUCOSAMINE 4,6-DEHYDRATASE"/>
    <property type="match status" value="1"/>
</dbReference>
<dbReference type="STRING" id="1640674.SAMN05216323_104518"/>
<dbReference type="EMBL" id="FMYP01000045">
    <property type="protein sequence ID" value="SDC70463.1"/>
    <property type="molecule type" value="Genomic_DNA"/>
</dbReference>
<keyword evidence="5" id="KW-1185">Reference proteome</keyword>
<feature type="transmembrane region" description="Helical" evidence="2">
    <location>
        <begin position="94"/>
        <end position="114"/>
    </location>
</feature>
<dbReference type="SUPFAM" id="SSF51735">
    <property type="entry name" value="NAD(P)-binding Rossmann-fold domains"/>
    <property type="match status" value="1"/>
</dbReference>
<evidence type="ECO:0000256" key="1">
    <source>
        <dbReference type="ARBA" id="ARBA00007430"/>
    </source>
</evidence>
<dbReference type="RefSeq" id="WP_092439236.1">
    <property type="nucleotide sequence ID" value="NZ_FMYP01000045.1"/>
</dbReference>
<feature type="domain" description="Polysaccharide biosynthesis protein CapD-like" evidence="3">
    <location>
        <begin position="302"/>
        <end position="586"/>
    </location>
</feature>
<dbReference type="Gene3D" id="3.40.50.720">
    <property type="entry name" value="NAD(P)-binding Rossmann-like Domain"/>
    <property type="match status" value="2"/>
</dbReference>
<feature type="transmembrane region" description="Helical" evidence="2">
    <location>
        <begin position="120"/>
        <end position="143"/>
    </location>
</feature>
<dbReference type="PANTHER" id="PTHR43318:SF1">
    <property type="entry name" value="POLYSACCHARIDE BIOSYNTHESIS PROTEIN EPSC-RELATED"/>
    <property type="match status" value="1"/>
</dbReference>
<evidence type="ECO:0000313" key="4">
    <source>
        <dbReference type="EMBL" id="SDC70463.1"/>
    </source>
</evidence>
<evidence type="ECO:0000259" key="3">
    <source>
        <dbReference type="Pfam" id="PF02719"/>
    </source>
</evidence>
<dbReference type="AlphaFoldDB" id="A0A1G6NRE7"/>
<dbReference type="InterPro" id="IPR003869">
    <property type="entry name" value="Polysac_CapD-like"/>
</dbReference>
<organism evidence="4 5">
    <name type="scientific">Williamwhitmania taraxaci</name>
    <dbReference type="NCBI Taxonomy" id="1640674"/>
    <lineage>
        <taxon>Bacteria</taxon>
        <taxon>Pseudomonadati</taxon>
        <taxon>Bacteroidota</taxon>
        <taxon>Bacteroidia</taxon>
        <taxon>Bacteroidales</taxon>
        <taxon>Williamwhitmaniaceae</taxon>
        <taxon>Williamwhitmania</taxon>
    </lineage>
</organism>